<keyword evidence="3" id="KW-1185">Reference proteome</keyword>
<dbReference type="RefSeq" id="WP_142765715.1">
    <property type="nucleotide sequence ID" value="NZ_CP041356.1"/>
</dbReference>
<feature type="transmembrane region" description="Helical" evidence="1">
    <location>
        <begin position="7"/>
        <end position="26"/>
    </location>
</feature>
<gene>
    <name evidence="2" type="ORF">FLP15_01435</name>
</gene>
<evidence type="ECO:0000256" key="1">
    <source>
        <dbReference type="SAM" id="Phobius"/>
    </source>
</evidence>
<name>A0A514Z655_9LACT</name>
<dbReference type="KEGG" id="lack:FLP15_01435"/>
<dbReference type="OrthoDB" id="9825658at2"/>
<feature type="transmembrane region" description="Helical" evidence="1">
    <location>
        <begin position="55"/>
        <end position="75"/>
    </location>
</feature>
<organism evidence="2 3">
    <name type="scientific">Lactococcus protaetiae</name>
    <dbReference type="NCBI Taxonomy" id="2592653"/>
    <lineage>
        <taxon>Bacteria</taxon>
        <taxon>Bacillati</taxon>
        <taxon>Bacillota</taxon>
        <taxon>Bacilli</taxon>
        <taxon>Lactobacillales</taxon>
        <taxon>Streptococcaceae</taxon>
        <taxon>Lactococcus</taxon>
    </lineage>
</organism>
<reference evidence="2 3" key="1">
    <citation type="submission" date="2019-07" db="EMBL/GenBank/DDBJ databases">
        <title>Genome sequencing of KACC 19320.</title>
        <authorList>
            <person name="Heo J."/>
            <person name="Kim S.-J."/>
            <person name="Kim J.-S."/>
            <person name="Hong S.-B."/>
            <person name="Kwon S.-W."/>
        </authorList>
    </citation>
    <scope>NUCLEOTIDE SEQUENCE [LARGE SCALE GENOMIC DNA]</scope>
    <source>
        <strain evidence="2 3">KACC 19320</strain>
    </source>
</reference>
<dbReference type="EMBL" id="CP041356">
    <property type="protein sequence ID" value="QDK70078.1"/>
    <property type="molecule type" value="Genomic_DNA"/>
</dbReference>
<dbReference type="Proteomes" id="UP000315128">
    <property type="component" value="Chromosome"/>
</dbReference>
<keyword evidence="1" id="KW-1133">Transmembrane helix</keyword>
<evidence type="ECO:0000313" key="3">
    <source>
        <dbReference type="Proteomes" id="UP000315128"/>
    </source>
</evidence>
<keyword evidence="1" id="KW-0472">Membrane</keyword>
<feature type="transmembrane region" description="Helical" evidence="1">
    <location>
        <begin position="123"/>
        <end position="143"/>
    </location>
</feature>
<protein>
    <submittedName>
        <fullName evidence="2">Uncharacterized protein</fullName>
    </submittedName>
</protein>
<dbReference type="AlphaFoldDB" id="A0A514Z655"/>
<proteinExistence type="predicted"/>
<evidence type="ECO:0000313" key="2">
    <source>
        <dbReference type="EMBL" id="QDK70078.1"/>
    </source>
</evidence>
<sequence length="156" mass="17864">MKQIQKNISLVTLSVLYLFALFLPYLRPIHPIIAVSGKISLGIERHNNTTVFNHLLFHGVALGIFIALFVLYFVVRNRTKKLSYIIGGALALSAFYLGGGYLFKNLSEGLVGLEVIKFMLSDMLYWGYYVFAVVNIFLIAWIIRDITRNRRNYALR</sequence>
<accession>A0A514Z655</accession>
<feature type="transmembrane region" description="Helical" evidence="1">
    <location>
        <begin position="82"/>
        <end position="103"/>
    </location>
</feature>
<keyword evidence="1" id="KW-0812">Transmembrane</keyword>